<evidence type="ECO:0000313" key="1">
    <source>
        <dbReference type="EMBL" id="CAB4213463.1"/>
    </source>
</evidence>
<organism evidence="1">
    <name type="scientific">uncultured Caudovirales phage</name>
    <dbReference type="NCBI Taxonomy" id="2100421"/>
    <lineage>
        <taxon>Viruses</taxon>
        <taxon>Duplodnaviria</taxon>
        <taxon>Heunggongvirae</taxon>
        <taxon>Uroviricota</taxon>
        <taxon>Caudoviricetes</taxon>
        <taxon>Peduoviridae</taxon>
        <taxon>Maltschvirus</taxon>
        <taxon>Maltschvirus maltsch</taxon>
    </lineage>
</organism>
<proteinExistence type="predicted"/>
<protein>
    <submittedName>
        <fullName evidence="1">Uncharacterized protein</fullName>
    </submittedName>
</protein>
<name>A0A6J5SH66_9CAUD</name>
<accession>A0A6J5SH66</accession>
<reference evidence="1" key="1">
    <citation type="submission" date="2020-05" db="EMBL/GenBank/DDBJ databases">
        <authorList>
            <person name="Chiriac C."/>
            <person name="Salcher M."/>
            <person name="Ghai R."/>
            <person name="Kavagutti S V."/>
        </authorList>
    </citation>
    <scope>NUCLEOTIDE SEQUENCE</scope>
</reference>
<gene>
    <name evidence="1" type="ORF">UFOVP1451_45</name>
</gene>
<dbReference type="EMBL" id="LR797397">
    <property type="protein sequence ID" value="CAB4213463.1"/>
    <property type="molecule type" value="Genomic_DNA"/>
</dbReference>
<sequence length="145" mass="17085">MANIKIIPFAIDHVDLVNHKIEYPSLEELKSEIFIREDCGEKGITCLIDDKVIFCCGLKRINLGVGHVWVVPSVYCDTHKIFTYKTIKDLLEKHAKEFRLHRIQTTIEPKFVKWIEFLGFKKESILKQVKADKTDLFFYTKFYET</sequence>